<name>A0A154L8G8_9PROT</name>
<dbReference type="EMBL" id="LPVY01000008">
    <property type="protein sequence ID" value="KZB65742.1"/>
    <property type="molecule type" value="Genomic_DNA"/>
</dbReference>
<dbReference type="SUPFAM" id="SSF55961">
    <property type="entry name" value="Bet v1-like"/>
    <property type="match status" value="1"/>
</dbReference>
<evidence type="ECO:0000313" key="3">
    <source>
        <dbReference type="EMBL" id="KZB65742.1"/>
    </source>
</evidence>
<dbReference type="InterPro" id="IPR023393">
    <property type="entry name" value="START-like_dom_sf"/>
</dbReference>
<feature type="domain" description="Activator of Hsp90 ATPase homologue 1/2-like C-terminal" evidence="2">
    <location>
        <begin position="12"/>
        <end position="147"/>
    </location>
</feature>
<reference evidence="3 4" key="1">
    <citation type="submission" date="2015-12" db="EMBL/GenBank/DDBJ databases">
        <title>Genome sequence of Thalassospira lucentensis MCCC 1A02072.</title>
        <authorList>
            <person name="Lu L."/>
            <person name="Lai Q."/>
            <person name="Shao Z."/>
            <person name="Qian P."/>
        </authorList>
    </citation>
    <scope>NUCLEOTIDE SEQUENCE [LARGE SCALE GENOMIC DNA]</scope>
    <source>
        <strain evidence="3 4">MCCC 1A02072</strain>
    </source>
</reference>
<keyword evidence="3" id="KW-0489">Methyltransferase</keyword>
<comment type="caution">
    <text evidence="3">The sequence shown here is derived from an EMBL/GenBank/DDBJ whole genome shotgun (WGS) entry which is preliminary data.</text>
</comment>
<gene>
    <name evidence="3" type="ORF">AUP42_17405</name>
</gene>
<dbReference type="RefSeq" id="WP_062951178.1">
    <property type="nucleotide sequence ID" value="NZ_LPVY01000008.1"/>
</dbReference>
<comment type="similarity">
    <text evidence="1">Belongs to the AHA1 family.</text>
</comment>
<dbReference type="InterPro" id="IPR013538">
    <property type="entry name" value="ASHA1/2-like_C"/>
</dbReference>
<dbReference type="Gene3D" id="3.30.530.20">
    <property type="match status" value="1"/>
</dbReference>
<evidence type="ECO:0000259" key="2">
    <source>
        <dbReference type="Pfam" id="PF08327"/>
    </source>
</evidence>
<dbReference type="GO" id="GO:0008168">
    <property type="term" value="F:methyltransferase activity"/>
    <property type="evidence" value="ECO:0007669"/>
    <property type="project" value="UniProtKB-KW"/>
</dbReference>
<sequence>MTNSIEKKIEINAPRQRVWRALTDHRQFGTWFGVNIKDAFVVGQVSNGQITIEGFTHVKWQSTIKAMEEPAYFAYTWHPYAIEPEVDYSREPETLVEFWLEEKAGVTRVTVRETGFDKLPAHRLSAALQANTNGWAFQLENIRKYVEN</sequence>
<dbReference type="OrthoDB" id="9800600at2"/>
<organism evidence="3 4">
    <name type="scientific">Thalassospira lucentensis</name>
    <dbReference type="NCBI Taxonomy" id="168935"/>
    <lineage>
        <taxon>Bacteria</taxon>
        <taxon>Pseudomonadati</taxon>
        <taxon>Pseudomonadota</taxon>
        <taxon>Alphaproteobacteria</taxon>
        <taxon>Rhodospirillales</taxon>
        <taxon>Thalassospiraceae</taxon>
        <taxon>Thalassospira</taxon>
    </lineage>
</organism>
<dbReference type="Pfam" id="PF08327">
    <property type="entry name" value="AHSA1"/>
    <property type="match status" value="1"/>
</dbReference>
<dbReference type="GO" id="GO:0032259">
    <property type="term" value="P:methylation"/>
    <property type="evidence" value="ECO:0007669"/>
    <property type="project" value="UniProtKB-KW"/>
</dbReference>
<evidence type="ECO:0000313" key="4">
    <source>
        <dbReference type="Proteomes" id="UP000076335"/>
    </source>
</evidence>
<dbReference type="AlphaFoldDB" id="A0A154L8G8"/>
<evidence type="ECO:0000256" key="1">
    <source>
        <dbReference type="ARBA" id="ARBA00006817"/>
    </source>
</evidence>
<dbReference type="CDD" id="cd08898">
    <property type="entry name" value="SRPBCC_CalC_Aha1-like_5"/>
    <property type="match status" value="1"/>
</dbReference>
<proteinExistence type="inferred from homology"/>
<protein>
    <submittedName>
        <fullName evidence="3">Vanillate O-demethylase oxidoreductase VanB</fullName>
    </submittedName>
</protein>
<keyword evidence="3" id="KW-0808">Transferase</keyword>
<dbReference type="Proteomes" id="UP000076335">
    <property type="component" value="Unassembled WGS sequence"/>
</dbReference>
<accession>A0A154L8G8</accession>